<feature type="region of interest" description="Disordered" evidence="4">
    <location>
        <begin position="590"/>
        <end position="624"/>
    </location>
</feature>
<feature type="domain" description="ABC transporter" evidence="5">
    <location>
        <begin position="337"/>
        <end position="549"/>
    </location>
</feature>
<dbReference type="Pfam" id="PF12848">
    <property type="entry name" value="ABC_tran_Xtn"/>
    <property type="match status" value="1"/>
</dbReference>
<keyword evidence="2 6" id="KW-0067">ATP-binding</keyword>
<keyword evidence="7" id="KW-1185">Reference proteome</keyword>
<evidence type="ECO:0000259" key="5">
    <source>
        <dbReference type="PROSITE" id="PS50893"/>
    </source>
</evidence>
<dbReference type="CDD" id="cd03221">
    <property type="entry name" value="ABCF_EF-3"/>
    <property type="match status" value="2"/>
</dbReference>
<comment type="caution">
    <text evidence="6">The sequence shown here is derived from an EMBL/GenBank/DDBJ whole genome shotgun (WGS) entry which is preliminary data.</text>
</comment>
<accession>A0ABT2UU57</accession>
<dbReference type="Pfam" id="PF00005">
    <property type="entry name" value="ABC_tran"/>
    <property type="match status" value="2"/>
</dbReference>
<dbReference type="InterPro" id="IPR017871">
    <property type="entry name" value="ABC_transporter-like_CS"/>
</dbReference>
<dbReference type="PROSITE" id="PS00211">
    <property type="entry name" value="ABC_TRANSPORTER_1"/>
    <property type="match status" value="2"/>
</dbReference>
<keyword evidence="1" id="KW-0547">Nucleotide-binding</keyword>
<keyword evidence="3" id="KW-0175">Coiled coil</keyword>
<sequence>MIIINGQNIKKYHGAHLVLDGVTFEVHEGEKVGLIGRNGCGKSTLLQLISRQLHVDEGMLTLKKDIQVGYLPQIPVEFESMKVYEVLAYGYLELTKCQKELTELEHEMSDPEAASSPERLEQLLKAYAAVQERFERGGGYEMDASIDQVAQGLQIPKSAYMRSFSSLSGGEKTRVALASQLIVRPELLLLDEPTNHLDLKGIEWLEQFLRSYTGACMVVSHDRYFLDRVASKMIELEDGEAHTYTTNYSGYMKEKEERLLQQFAQYQEQQKVIKKMKETIRQLEEWGRVGGNEKFFKRAASIRKALDRMQRVKRPVLEQKTADFGLVPLDRSGNRVVSFEAVSKSYGSRDVLSGVEGSLQYGEKVMLLGDNGTGKTTLFKLLLGEEMPDGGEIRLGARVEIGYLAQQNAVLDRKQTVLDYFRTEAGLEEGEARGILARYLFYGTDVFRPVSLLSGGEWSRLRLALLVLSKPNLLLLDEPTNHLDIASREALEEALEEFPGTVLAISHDRYFINRLAQRVWLLEEGKVAPYLGNFDEFRAKRRQQEEEVSERGGNGFVSGARRNGARVEGKPDFHGAAGVLSPVAESYDNAGAKAQAPTGSQSSAGAKAQAASSHAAGTASRSAAVTAPPAASAAAAGSARASERRRLELERQIAALEADMAAADAELLELGASISGDTEQLEVRWRERGLLQERHDELLAAWMELA</sequence>
<feature type="region of interest" description="Disordered" evidence="4">
    <location>
        <begin position="545"/>
        <end position="573"/>
    </location>
</feature>
<dbReference type="SUPFAM" id="SSF52540">
    <property type="entry name" value="P-loop containing nucleoside triphosphate hydrolases"/>
    <property type="match status" value="2"/>
</dbReference>
<dbReference type="PANTHER" id="PTHR42855:SF2">
    <property type="entry name" value="DRUG RESISTANCE ABC TRANSPORTER,ATP-BINDING PROTEIN"/>
    <property type="match status" value="1"/>
</dbReference>
<dbReference type="PROSITE" id="PS50893">
    <property type="entry name" value="ABC_TRANSPORTER_2"/>
    <property type="match status" value="2"/>
</dbReference>
<evidence type="ECO:0000313" key="6">
    <source>
        <dbReference type="EMBL" id="MCU6798200.1"/>
    </source>
</evidence>
<dbReference type="Gene3D" id="3.40.50.300">
    <property type="entry name" value="P-loop containing nucleotide triphosphate hydrolases"/>
    <property type="match status" value="2"/>
</dbReference>
<name>A0ABT2UU57_9BACL</name>
<protein>
    <submittedName>
        <fullName evidence="6">ATP-binding cassette domain-containing protein</fullName>
    </submittedName>
</protein>
<gene>
    <name evidence="6" type="ORF">OB236_39345</name>
</gene>
<dbReference type="NCBIfam" id="NF000355">
    <property type="entry name" value="ribo_prot_ABC_F"/>
    <property type="match status" value="1"/>
</dbReference>
<dbReference type="InterPro" id="IPR003439">
    <property type="entry name" value="ABC_transporter-like_ATP-bd"/>
</dbReference>
<organism evidence="6 7">
    <name type="scientific">Paenibacillus baimaensis</name>
    <dbReference type="NCBI Taxonomy" id="2982185"/>
    <lineage>
        <taxon>Bacteria</taxon>
        <taxon>Bacillati</taxon>
        <taxon>Bacillota</taxon>
        <taxon>Bacilli</taxon>
        <taxon>Bacillales</taxon>
        <taxon>Paenibacillaceae</taxon>
        <taxon>Paenibacillus</taxon>
    </lineage>
</organism>
<feature type="domain" description="ABC transporter" evidence="5">
    <location>
        <begin position="4"/>
        <end position="263"/>
    </location>
</feature>
<feature type="compositionally biased region" description="Low complexity" evidence="4">
    <location>
        <begin position="598"/>
        <end position="624"/>
    </location>
</feature>
<dbReference type="PANTHER" id="PTHR42855">
    <property type="entry name" value="ABC TRANSPORTER ATP-BINDING SUBUNIT"/>
    <property type="match status" value="1"/>
</dbReference>
<dbReference type="InterPro" id="IPR027417">
    <property type="entry name" value="P-loop_NTPase"/>
</dbReference>
<feature type="coiled-coil region" evidence="3">
    <location>
        <begin position="639"/>
        <end position="666"/>
    </location>
</feature>
<dbReference type="InterPro" id="IPR051309">
    <property type="entry name" value="ABCF_ATPase"/>
</dbReference>
<reference evidence="6 7" key="1">
    <citation type="submission" date="2022-09" db="EMBL/GenBank/DDBJ databases">
        <authorList>
            <person name="Han X.L."/>
            <person name="Wang Q."/>
            <person name="Lu T."/>
        </authorList>
    </citation>
    <scope>NUCLEOTIDE SEQUENCE [LARGE SCALE GENOMIC DNA]</scope>
    <source>
        <strain evidence="6 7">WQ 127069</strain>
    </source>
</reference>
<dbReference type="SMART" id="SM00382">
    <property type="entry name" value="AAA"/>
    <property type="match status" value="2"/>
</dbReference>
<evidence type="ECO:0000313" key="7">
    <source>
        <dbReference type="Proteomes" id="UP001652445"/>
    </source>
</evidence>
<dbReference type="RefSeq" id="WP_262688890.1">
    <property type="nucleotide sequence ID" value="NZ_JAOQIO010000125.1"/>
</dbReference>
<dbReference type="InterPro" id="IPR032781">
    <property type="entry name" value="ABC_tran_Xtn"/>
</dbReference>
<dbReference type="Proteomes" id="UP001652445">
    <property type="component" value="Unassembled WGS sequence"/>
</dbReference>
<proteinExistence type="predicted"/>
<evidence type="ECO:0000256" key="1">
    <source>
        <dbReference type="ARBA" id="ARBA00022741"/>
    </source>
</evidence>
<dbReference type="InterPro" id="IPR003593">
    <property type="entry name" value="AAA+_ATPase"/>
</dbReference>
<dbReference type="EMBL" id="JAOQIO010000125">
    <property type="protein sequence ID" value="MCU6798200.1"/>
    <property type="molecule type" value="Genomic_DNA"/>
</dbReference>
<evidence type="ECO:0000256" key="3">
    <source>
        <dbReference type="SAM" id="Coils"/>
    </source>
</evidence>
<evidence type="ECO:0000256" key="4">
    <source>
        <dbReference type="SAM" id="MobiDB-lite"/>
    </source>
</evidence>
<evidence type="ECO:0000256" key="2">
    <source>
        <dbReference type="ARBA" id="ARBA00022840"/>
    </source>
</evidence>
<dbReference type="GO" id="GO:0005524">
    <property type="term" value="F:ATP binding"/>
    <property type="evidence" value="ECO:0007669"/>
    <property type="project" value="UniProtKB-KW"/>
</dbReference>